<keyword evidence="6 11" id="KW-0798">TonB box</keyword>
<dbReference type="RefSeq" id="WP_184798791.1">
    <property type="nucleotide sequence ID" value="NZ_JACIIZ010000003.1"/>
</dbReference>
<evidence type="ECO:0000256" key="4">
    <source>
        <dbReference type="ARBA" id="ARBA00022452"/>
    </source>
</evidence>
<feature type="signal peptide" evidence="12">
    <location>
        <begin position="1"/>
        <end position="29"/>
    </location>
</feature>
<feature type="domain" description="TonB-dependent receptor plug" evidence="14">
    <location>
        <begin position="76"/>
        <end position="173"/>
    </location>
</feature>
<keyword evidence="5 10" id="KW-0812">Transmembrane</keyword>
<evidence type="ECO:0000256" key="10">
    <source>
        <dbReference type="PROSITE-ProRule" id="PRU01360"/>
    </source>
</evidence>
<dbReference type="SUPFAM" id="SSF56935">
    <property type="entry name" value="Porins"/>
    <property type="match status" value="1"/>
</dbReference>
<keyword evidence="9 10" id="KW-0998">Cell outer membrane</keyword>
<keyword evidence="16" id="KW-1185">Reference proteome</keyword>
<dbReference type="InterPro" id="IPR010105">
    <property type="entry name" value="TonB_sidphr_rcpt"/>
</dbReference>
<dbReference type="Pfam" id="PF00593">
    <property type="entry name" value="TonB_dep_Rec_b-barrel"/>
    <property type="match status" value="1"/>
</dbReference>
<dbReference type="PANTHER" id="PTHR32552:SF74">
    <property type="entry name" value="HYDROXAMATE SIDEROPHORE RECEPTOR FHUE"/>
    <property type="match status" value="1"/>
</dbReference>
<name>A0A7X0AVE0_9PROT</name>
<dbReference type="PANTHER" id="PTHR32552">
    <property type="entry name" value="FERRICHROME IRON RECEPTOR-RELATED"/>
    <property type="match status" value="1"/>
</dbReference>
<reference evidence="15 16" key="1">
    <citation type="submission" date="2020-08" db="EMBL/GenBank/DDBJ databases">
        <title>Genomic Encyclopedia of Type Strains, Phase IV (KMG-IV): sequencing the most valuable type-strain genomes for metagenomic binning, comparative biology and taxonomic classification.</title>
        <authorList>
            <person name="Goeker M."/>
        </authorList>
    </citation>
    <scope>NUCLEOTIDE SEQUENCE [LARGE SCALE GENOMIC DNA]</scope>
    <source>
        <strain evidence="15 16">DSM 22198</strain>
    </source>
</reference>
<dbReference type="GO" id="GO:0015344">
    <property type="term" value="F:siderophore uptake transmembrane transporter activity"/>
    <property type="evidence" value="ECO:0007669"/>
    <property type="project" value="TreeGrafter"/>
</dbReference>
<dbReference type="Pfam" id="PF07715">
    <property type="entry name" value="Plug"/>
    <property type="match status" value="1"/>
</dbReference>
<evidence type="ECO:0000256" key="2">
    <source>
        <dbReference type="ARBA" id="ARBA00009810"/>
    </source>
</evidence>
<evidence type="ECO:0000256" key="7">
    <source>
        <dbReference type="ARBA" id="ARBA00023136"/>
    </source>
</evidence>
<keyword evidence="7 10" id="KW-0472">Membrane</keyword>
<comment type="similarity">
    <text evidence="2 10 11">Belongs to the TonB-dependent receptor family.</text>
</comment>
<evidence type="ECO:0000256" key="11">
    <source>
        <dbReference type="RuleBase" id="RU003357"/>
    </source>
</evidence>
<keyword evidence="4 10" id="KW-1134">Transmembrane beta strand</keyword>
<dbReference type="GO" id="GO:0038023">
    <property type="term" value="F:signaling receptor activity"/>
    <property type="evidence" value="ECO:0007669"/>
    <property type="project" value="InterPro"/>
</dbReference>
<dbReference type="GO" id="GO:0009279">
    <property type="term" value="C:cell outer membrane"/>
    <property type="evidence" value="ECO:0007669"/>
    <property type="project" value="UniProtKB-SubCell"/>
</dbReference>
<accession>A0A7X0AVE0</accession>
<proteinExistence type="inferred from homology"/>
<feature type="chain" id="PRO_5030998698" evidence="12">
    <location>
        <begin position="30"/>
        <end position="733"/>
    </location>
</feature>
<comment type="subcellular location">
    <subcellularLocation>
        <location evidence="1 10">Cell outer membrane</location>
        <topology evidence="1 10">Multi-pass membrane protein</topology>
    </subcellularLocation>
</comment>
<keyword evidence="3 10" id="KW-0813">Transport</keyword>
<evidence type="ECO:0000256" key="12">
    <source>
        <dbReference type="SAM" id="SignalP"/>
    </source>
</evidence>
<evidence type="ECO:0000313" key="15">
    <source>
        <dbReference type="EMBL" id="MBB6250837.1"/>
    </source>
</evidence>
<dbReference type="NCBIfam" id="TIGR01783">
    <property type="entry name" value="TonB-siderophor"/>
    <property type="match status" value="1"/>
</dbReference>
<dbReference type="Gene3D" id="2.170.130.10">
    <property type="entry name" value="TonB-dependent receptor, plug domain"/>
    <property type="match status" value="1"/>
</dbReference>
<evidence type="ECO:0000256" key="5">
    <source>
        <dbReference type="ARBA" id="ARBA00022692"/>
    </source>
</evidence>
<protein>
    <submittedName>
        <fullName evidence="15">Outer membrane receptor for ferric coprogen and ferric-rhodotorulic acid</fullName>
    </submittedName>
</protein>
<evidence type="ECO:0000256" key="9">
    <source>
        <dbReference type="ARBA" id="ARBA00023237"/>
    </source>
</evidence>
<evidence type="ECO:0000256" key="8">
    <source>
        <dbReference type="ARBA" id="ARBA00023170"/>
    </source>
</evidence>
<dbReference type="InterPro" id="IPR012910">
    <property type="entry name" value="Plug_dom"/>
</dbReference>
<dbReference type="PROSITE" id="PS52016">
    <property type="entry name" value="TONB_DEPENDENT_REC_3"/>
    <property type="match status" value="1"/>
</dbReference>
<gene>
    <name evidence="15" type="ORF">FHS74_001382</name>
</gene>
<keyword evidence="12" id="KW-0732">Signal</keyword>
<dbReference type="Gene3D" id="2.40.170.20">
    <property type="entry name" value="TonB-dependent receptor, beta-barrel domain"/>
    <property type="match status" value="1"/>
</dbReference>
<evidence type="ECO:0000259" key="14">
    <source>
        <dbReference type="Pfam" id="PF07715"/>
    </source>
</evidence>
<dbReference type="CDD" id="cd01347">
    <property type="entry name" value="ligand_gated_channel"/>
    <property type="match status" value="1"/>
</dbReference>
<dbReference type="InterPro" id="IPR036942">
    <property type="entry name" value="Beta-barrel_TonB_sf"/>
</dbReference>
<sequence>MKKIGSPARWCGAYLMGTAAFWGVLPALAVPAAASDRAAPDGIGSDSDDATTTVIVTADREKDRTVTAKLPMTPHELPQSLSVLGAEQLQEQKLVTLDDALRQTPGVIVEPIDGNRVNFYSRGFEITNLQFDGIPTTMDDRIFAPPDLVVFDKVEVLKGPAGLLSGFGGPGGAINLVRKVPLSTTAGYANLTVGSWDDYRLEGDFTGPLNDSGTVRGRLVGTFQERDTFQDWTHQKRLLGYGTVGADLTPDTTATVGVYRQENDYTGAWNLPGRVNVVGGKYVLSLLDVPRSTSLGEKWNEDQFTTTGAFANVEHRFGNGWHVNLGTQYLDNVMDRVMAYAYAPVYAGQNTTTLYAQKVRYDQSQAGTDISASGPFTLFGQVHEAVVGASYERTEFRARSANGYDANGDIWSATVNVNAPLATAAEPVWAAWQRDNTTLTQTYSTYGAVRLRLLDPLRLIAGARATWWDTAVSTAIPANTARSTASINGKVTPNAGLVYELDPAVALYTSVTQVFQPQDYTDASGKVLKPLQGLQYEVGTKVDFLNGRLHGGLALFHVDEENRAQADARYPNESFYLAQGKARSQGLELDLAGEVLPGWTVSAGYAYTFAENLDNSETDSSAFSAIAPKHSLKLWTNYRLPESLDKRWTIGGGATVQSAMSNTFPTLGNAVLTQGGYAVFDARVGFDVTEKVSVAANVKNLFDRTYYQRIGTPQSGNIYGEPRSVLVTLQAKL</sequence>
<evidence type="ECO:0000259" key="13">
    <source>
        <dbReference type="Pfam" id="PF00593"/>
    </source>
</evidence>
<evidence type="ECO:0000256" key="1">
    <source>
        <dbReference type="ARBA" id="ARBA00004571"/>
    </source>
</evidence>
<keyword evidence="8 15" id="KW-0675">Receptor</keyword>
<dbReference type="InterPro" id="IPR000531">
    <property type="entry name" value="Beta-barrel_TonB"/>
</dbReference>
<evidence type="ECO:0000256" key="6">
    <source>
        <dbReference type="ARBA" id="ARBA00023077"/>
    </source>
</evidence>
<comment type="caution">
    <text evidence="15">The sequence shown here is derived from an EMBL/GenBank/DDBJ whole genome shotgun (WGS) entry which is preliminary data.</text>
</comment>
<dbReference type="Proteomes" id="UP000539175">
    <property type="component" value="Unassembled WGS sequence"/>
</dbReference>
<dbReference type="EMBL" id="JACIIZ010000003">
    <property type="protein sequence ID" value="MBB6250837.1"/>
    <property type="molecule type" value="Genomic_DNA"/>
</dbReference>
<dbReference type="InterPro" id="IPR037066">
    <property type="entry name" value="Plug_dom_sf"/>
</dbReference>
<evidence type="ECO:0000313" key="16">
    <source>
        <dbReference type="Proteomes" id="UP000539175"/>
    </source>
</evidence>
<dbReference type="AlphaFoldDB" id="A0A7X0AVE0"/>
<evidence type="ECO:0000256" key="3">
    <source>
        <dbReference type="ARBA" id="ARBA00022448"/>
    </source>
</evidence>
<dbReference type="GO" id="GO:0015891">
    <property type="term" value="P:siderophore transport"/>
    <property type="evidence" value="ECO:0007669"/>
    <property type="project" value="InterPro"/>
</dbReference>
<organism evidence="15 16">
    <name type="scientific">Nitrospirillum iridis</name>
    <dbReference type="NCBI Taxonomy" id="765888"/>
    <lineage>
        <taxon>Bacteria</taxon>
        <taxon>Pseudomonadati</taxon>
        <taxon>Pseudomonadota</taxon>
        <taxon>Alphaproteobacteria</taxon>
        <taxon>Rhodospirillales</taxon>
        <taxon>Azospirillaceae</taxon>
        <taxon>Nitrospirillum</taxon>
    </lineage>
</organism>
<dbReference type="InterPro" id="IPR039426">
    <property type="entry name" value="TonB-dep_rcpt-like"/>
</dbReference>
<feature type="domain" description="TonB-dependent receptor-like beta-barrel" evidence="13">
    <location>
        <begin position="261"/>
        <end position="701"/>
    </location>
</feature>